<feature type="region of interest" description="Disordered" evidence="1">
    <location>
        <begin position="26"/>
        <end position="87"/>
    </location>
</feature>
<dbReference type="EMBL" id="JAIVGD010000011">
    <property type="protein sequence ID" value="KAH0769020.1"/>
    <property type="molecule type" value="Genomic_DNA"/>
</dbReference>
<dbReference type="InterPro" id="IPR000477">
    <property type="entry name" value="RT_dom"/>
</dbReference>
<dbReference type="PANTHER" id="PTHR46890:SF48">
    <property type="entry name" value="RNA-DIRECTED DNA POLYMERASE"/>
    <property type="match status" value="1"/>
</dbReference>
<dbReference type="Gene3D" id="3.60.10.10">
    <property type="entry name" value="Endonuclease/exonuclease/phosphatase"/>
    <property type="match status" value="1"/>
</dbReference>
<comment type="caution">
    <text evidence="4">The sequence shown here is derived from an EMBL/GenBank/DDBJ whole genome shotgun (WGS) entry which is preliminary data.</text>
</comment>
<keyword evidence="2" id="KW-0472">Membrane</keyword>
<sequence>MARGRKRKEVTKLVVTPTRKESVNLEYPQGVEVNQGSEPMEQWPPLPLREVTPKTGGNKQPVVNLGSGKQEGTSTSQPNEMQERVLRDDTQRQIDLNDEPKKWVPMICMGDFNAILSGDDRKQGRPVQEVEIKDFNDFMMDAGMTEMKAAGRDFTWSNGNTCSKIDRAVVNAEWMLNMSQLEISLKQINDREFKGVRKKVEDIRSQLKTIQETMRDPALGKEFPASAPRLIQVLPSPMALRNCLHLVGFELETLKGSKPQGSSQLPVALYRQQEKELQINLEKWSVIEEKMKNRVAQNTINSLITVDGSISQTQEEIEREVCTFYKELLGKAAQRIPSVNIDTMRQGNILNREQQVFLAAKVTNEEVVNALKGIHDLKAPGIDGHMYQPINCTIVTLIPKVASPIRIGEFRPISCCTRVYKIISKVITTRLQRVMSSLVDPNQSAFVPGRAINDNIILSHELVTGYSRKGIYARCMIKVDMKKAYDSIEWSFLEQILYEMKFPANVIQWILLCVTTVTYSFMVNGRPTKPFKA</sequence>
<dbReference type="InterPro" id="IPR036691">
    <property type="entry name" value="Endo/exonu/phosph_ase_sf"/>
</dbReference>
<accession>A0ABQ7VMQ6</accession>
<dbReference type="Proteomes" id="UP000826656">
    <property type="component" value="Unassembled WGS sequence"/>
</dbReference>
<evidence type="ECO:0000313" key="4">
    <source>
        <dbReference type="EMBL" id="KAH0769020.1"/>
    </source>
</evidence>
<dbReference type="Pfam" id="PF00078">
    <property type="entry name" value="RVT_1"/>
    <property type="match status" value="1"/>
</dbReference>
<keyword evidence="2" id="KW-0812">Transmembrane</keyword>
<name>A0ABQ7VMQ6_SOLTU</name>
<evidence type="ECO:0000313" key="5">
    <source>
        <dbReference type="Proteomes" id="UP000826656"/>
    </source>
</evidence>
<keyword evidence="2" id="KW-1133">Transmembrane helix</keyword>
<gene>
    <name evidence="4" type="ORF">KY290_013001</name>
</gene>
<feature type="domain" description="Reverse transcriptase" evidence="3">
    <location>
        <begin position="399"/>
        <end position="520"/>
    </location>
</feature>
<evidence type="ECO:0000259" key="3">
    <source>
        <dbReference type="Pfam" id="PF00078"/>
    </source>
</evidence>
<dbReference type="InterPro" id="IPR043502">
    <property type="entry name" value="DNA/RNA_pol_sf"/>
</dbReference>
<keyword evidence="5" id="KW-1185">Reference proteome</keyword>
<dbReference type="PANTHER" id="PTHR46890">
    <property type="entry name" value="NON-LTR RETROLELEMENT REVERSE TRANSCRIPTASE-LIKE PROTEIN-RELATED"/>
    <property type="match status" value="1"/>
</dbReference>
<dbReference type="InterPro" id="IPR052343">
    <property type="entry name" value="Retrotransposon-Effector_Assoc"/>
</dbReference>
<evidence type="ECO:0000256" key="1">
    <source>
        <dbReference type="SAM" id="MobiDB-lite"/>
    </source>
</evidence>
<protein>
    <recommendedName>
        <fullName evidence="3">Reverse transcriptase domain-containing protein</fullName>
    </recommendedName>
</protein>
<evidence type="ECO:0000256" key="2">
    <source>
        <dbReference type="SAM" id="Phobius"/>
    </source>
</evidence>
<dbReference type="CDD" id="cd01650">
    <property type="entry name" value="RT_nLTR_like"/>
    <property type="match status" value="1"/>
</dbReference>
<feature type="transmembrane region" description="Helical" evidence="2">
    <location>
        <begin position="506"/>
        <end position="523"/>
    </location>
</feature>
<organism evidence="4 5">
    <name type="scientific">Solanum tuberosum</name>
    <name type="common">Potato</name>
    <dbReference type="NCBI Taxonomy" id="4113"/>
    <lineage>
        <taxon>Eukaryota</taxon>
        <taxon>Viridiplantae</taxon>
        <taxon>Streptophyta</taxon>
        <taxon>Embryophyta</taxon>
        <taxon>Tracheophyta</taxon>
        <taxon>Spermatophyta</taxon>
        <taxon>Magnoliopsida</taxon>
        <taxon>eudicotyledons</taxon>
        <taxon>Gunneridae</taxon>
        <taxon>Pentapetalae</taxon>
        <taxon>asterids</taxon>
        <taxon>lamiids</taxon>
        <taxon>Solanales</taxon>
        <taxon>Solanaceae</taxon>
        <taxon>Solanoideae</taxon>
        <taxon>Solaneae</taxon>
        <taxon>Solanum</taxon>
    </lineage>
</organism>
<dbReference type="SUPFAM" id="SSF56219">
    <property type="entry name" value="DNase I-like"/>
    <property type="match status" value="1"/>
</dbReference>
<dbReference type="SUPFAM" id="SSF56672">
    <property type="entry name" value="DNA/RNA polymerases"/>
    <property type="match status" value="1"/>
</dbReference>
<proteinExistence type="predicted"/>
<reference evidence="4 5" key="1">
    <citation type="journal article" date="2021" name="bioRxiv">
        <title>Chromosome-scale and haplotype-resolved genome assembly of a tetraploid potato cultivar.</title>
        <authorList>
            <person name="Sun H."/>
            <person name="Jiao W.-B."/>
            <person name="Krause K."/>
            <person name="Campoy J.A."/>
            <person name="Goel M."/>
            <person name="Folz-Donahue K."/>
            <person name="Kukat C."/>
            <person name="Huettel B."/>
            <person name="Schneeberger K."/>
        </authorList>
    </citation>
    <scope>NUCLEOTIDE SEQUENCE [LARGE SCALE GENOMIC DNA]</scope>
    <source>
        <strain evidence="4">SolTubOtavaFocal</strain>
        <tissue evidence="4">Leaves</tissue>
    </source>
</reference>
<feature type="compositionally biased region" description="Polar residues" evidence="1">
    <location>
        <begin position="70"/>
        <end position="80"/>
    </location>
</feature>